<feature type="region of interest" description="Disordered" evidence="1">
    <location>
        <begin position="50"/>
        <end position="82"/>
    </location>
</feature>
<proteinExistence type="predicted"/>
<evidence type="ECO:0000313" key="3">
    <source>
        <dbReference type="EMBL" id="SSA49525.1"/>
    </source>
</evidence>
<dbReference type="EMBL" id="QGDJ01000010">
    <property type="protein sequence ID" value="PWJ15832.1"/>
    <property type="molecule type" value="Genomic_DNA"/>
</dbReference>
<dbReference type="AlphaFoldDB" id="A0A2Y9B088"/>
<feature type="compositionally biased region" description="Basic and acidic residues" evidence="1">
    <location>
        <begin position="66"/>
        <end position="80"/>
    </location>
</feature>
<evidence type="ECO:0000313" key="4">
    <source>
        <dbReference type="Proteomes" id="UP000245839"/>
    </source>
</evidence>
<protein>
    <submittedName>
        <fullName evidence="3">Uncharacterized protein</fullName>
    </submittedName>
</protein>
<reference evidence="2 4" key="2">
    <citation type="submission" date="2018-03" db="EMBL/GenBank/DDBJ databases">
        <title>Genomic Encyclopedia of Archaeal and Bacterial Type Strains, Phase II (KMG-II): from individual species to whole genera.</title>
        <authorList>
            <person name="Goeker M."/>
        </authorList>
    </citation>
    <scope>NUCLEOTIDE SEQUENCE [LARGE SCALE GENOMIC DNA]</scope>
    <source>
        <strain evidence="2 4">DSM 25227</strain>
    </source>
</reference>
<keyword evidence="4" id="KW-1185">Reference proteome</keyword>
<dbReference type="Proteomes" id="UP000251571">
    <property type="component" value="Unassembled WGS sequence"/>
</dbReference>
<reference evidence="3 5" key="1">
    <citation type="submission" date="2016-10" db="EMBL/GenBank/DDBJ databases">
        <authorList>
            <person name="Cai Z."/>
        </authorList>
    </citation>
    <scope>NUCLEOTIDE SEQUENCE [LARGE SCALE GENOMIC DNA]</scope>
    <source>
        <strain evidence="3 5">DSM 25227</strain>
    </source>
</reference>
<dbReference type="EMBL" id="UETC01000010">
    <property type="protein sequence ID" value="SSA49525.1"/>
    <property type="molecule type" value="Genomic_DNA"/>
</dbReference>
<evidence type="ECO:0000313" key="5">
    <source>
        <dbReference type="Proteomes" id="UP000251571"/>
    </source>
</evidence>
<sequence>MVPCMARRIVGRSRQLSVGAGKAPVRLPCEISAVAGGAGLGVDRFAAGKVGGGERGAIGPARRAAPKPDRRGRPGQEAERRKRLSLIHSFIARSRKEFPITDTEERLMAAAAIIGDRRTPKIGNRMPAATGTPAVL</sequence>
<name>A0A2Y9B088_9RHOB</name>
<evidence type="ECO:0000256" key="1">
    <source>
        <dbReference type="SAM" id="MobiDB-lite"/>
    </source>
</evidence>
<accession>A0A2Y9B088</accession>
<evidence type="ECO:0000313" key="2">
    <source>
        <dbReference type="EMBL" id="PWJ15832.1"/>
    </source>
</evidence>
<gene>
    <name evidence="2" type="ORF">BCF38_11052</name>
    <name evidence="3" type="ORF">SAMN05421539_11052</name>
</gene>
<dbReference type="Proteomes" id="UP000245839">
    <property type="component" value="Unassembled WGS sequence"/>
</dbReference>
<organism evidence="3 5">
    <name type="scientific">Jannaschia seohaensis</name>
    <dbReference type="NCBI Taxonomy" id="475081"/>
    <lineage>
        <taxon>Bacteria</taxon>
        <taxon>Pseudomonadati</taxon>
        <taxon>Pseudomonadota</taxon>
        <taxon>Alphaproteobacteria</taxon>
        <taxon>Rhodobacterales</taxon>
        <taxon>Roseobacteraceae</taxon>
        <taxon>Jannaschia</taxon>
    </lineage>
</organism>